<protein>
    <recommendedName>
        <fullName evidence="2">Fungal lipase-type domain-containing protein</fullName>
    </recommendedName>
</protein>
<dbReference type="Proteomes" id="UP000001357">
    <property type="component" value="Unassembled WGS sequence"/>
</dbReference>
<evidence type="ECO:0000256" key="1">
    <source>
        <dbReference type="SAM" id="SignalP"/>
    </source>
</evidence>
<keyword evidence="1" id="KW-0732">Signal</keyword>
<feature type="domain" description="Fungal lipase-type" evidence="2">
    <location>
        <begin position="332"/>
        <end position="456"/>
    </location>
</feature>
<organism evidence="3 4">
    <name type="scientific">Monosiga brevicollis</name>
    <name type="common">Choanoflagellate</name>
    <dbReference type="NCBI Taxonomy" id="81824"/>
    <lineage>
        <taxon>Eukaryota</taxon>
        <taxon>Choanoflagellata</taxon>
        <taxon>Craspedida</taxon>
        <taxon>Salpingoecidae</taxon>
        <taxon>Monosiga</taxon>
    </lineage>
</organism>
<dbReference type="Gene3D" id="3.40.50.1820">
    <property type="entry name" value="alpha/beta hydrolase"/>
    <property type="match status" value="1"/>
</dbReference>
<proteinExistence type="predicted"/>
<dbReference type="GeneID" id="5893941"/>
<feature type="signal peptide" evidence="1">
    <location>
        <begin position="1"/>
        <end position="17"/>
    </location>
</feature>
<dbReference type="CDD" id="cd00519">
    <property type="entry name" value="Lipase_3"/>
    <property type="match status" value="1"/>
</dbReference>
<dbReference type="SUPFAM" id="SSF53474">
    <property type="entry name" value="alpha/beta-Hydrolases"/>
    <property type="match status" value="1"/>
</dbReference>
<dbReference type="InParanoid" id="A9V7K5"/>
<dbReference type="GO" id="GO:0006629">
    <property type="term" value="P:lipid metabolic process"/>
    <property type="evidence" value="ECO:0007669"/>
    <property type="project" value="InterPro"/>
</dbReference>
<feature type="chain" id="PRO_5002742905" description="Fungal lipase-type domain-containing protein" evidence="1">
    <location>
        <begin position="18"/>
        <end position="512"/>
    </location>
</feature>
<dbReference type="PANTHER" id="PTHR45856">
    <property type="entry name" value="ALPHA/BETA-HYDROLASES SUPERFAMILY PROTEIN"/>
    <property type="match status" value="1"/>
</dbReference>
<evidence type="ECO:0000259" key="2">
    <source>
        <dbReference type="Pfam" id="PF01764"/>
    </source>
</evidence>
<dbReference type="PANTHER" id="PTHR45856:SF23">
    <property type="entry name" value="FUNGAL LIPASE-LIKE DOMAIN-CONTAINING PROTEIN"/>
    <property type="match status" value="1"/>
</dbReference>
<reference evidence="3 4" key="1">
    <citation type="journal article" date="2008" name="Nature">
        <title>The genome of the choanoflagellate Monosiga brevicollis and the origin of metazoans.</title>
        <authorList>
            <consortium name="JGI Sequencing"/>
            <person name="King N."/>
            <person name="Westbrook M.J."/>
            <person name="Young S.L."/>
            <person name="Kuo A."/>
            <person name="Abedin M."/>
            <person name="Chapman J."/>
            <person name="Fairclough S."/>
            <person name="Hellsten U."/>
            <person name="Isogai Y."/>
            <person name="Letunic I."/>
            <person name="Marr M."/>
            <person name="Pincus D."/>
            <person name="Putnam N."/>
            <person name="Rokas A."/>
            <person name="Wright K.J."/>
            <person name="Zuzow R."/>
            <person name="Dirks W."/>
            <person name="Good M."/>
            <person name="Goodstein D."/>
            <person name="Lemons D."/>
            <person name="Li W."/>
            <person name="Lyons J.B."/>
            <person name="Morris A."/>
            <person name="Nichols S."/>
            <person name="Richter D.J."/>
            <person name="Salamov A."/>
            <person name="Bork P."/>
            <person name="Lim W.A."/>
            <person name="Manning G."/>
            <person name="Miller W.T."/>
            <person name="McGinnis W."/>
            <person name="Shapiro H."/>
            <person name="Tjian R."/>
            <person name="Grigoriev I.V."/>
            <person name="Rokhsar D."/>
        </authorList>
    </citation>
    <scope>NUCLEOTIDE SEQUENCE [LARGE SCALE GENOMIC DNA]</scope>
    <source>
        <strain evidence="4">MX1 / ATCC 50154</strain>
    </source>
</reference>
<dbReference type="InterPro" id="IPR002921">
    <property type="entry name" value="Fungal_lipase-type"/>
</dbReference>
<gene>
    <name evidence="3" type="ORF">MONBRDRAFT_38410</name>
</gene>
<dbReference type="EMBL" id="CH991565">
    <property type="protein sequence ID" value="EDQ86600.1"/>
    <property type="molecule type" value="Genomic_DNA"/>
</dbReference>
<accession>A9V7K5</accession>
<evidence type="ECO:0000313" key="3">
    <source>
        <dbReference type="EMBL" id="EDQ86600.1"/>
    </source>
</evidence>
<dbReference type="KEGG" id="mbr:MONBRDRAFT_38410"/>
<keyword evidence="4" id="KW-1185">Reference proteome</keyword>
<dbReference type="RefSeq" id="XP_001748713.1">
    <property type="nucleotide sequence ID" value="XM_001748661.1"/>
</dbReference>
<sequence>MILLWRALDVGAGFAAGWSMLKLASSYCKAKFASYHPSSDGKGRTGGGLTLFPPFFVVPGGNLDDNILRPQQYNQPPPANYYRYTPDSFDALVKAKTPMLFSHLSCAFGGTVTNRMLRSVAATAPPDLQREILILCGDGESLCQNPNGAAGKHVISVIATAAALADLTYAKNINAGLREVTLFTAVDDAKGEEHGTAEKRFMALFGAQDANFYTSQKPNVAVDEPSFAEYLLGRRWAVIGSPKEHPNALLVGLKAKAPSFTTEEDRSAETVARNEAPELEVTLVFRGSFFDTDDVPDSVTVADEQRVYTPKEKKGLIYHDWVGGNLRVSAVDAYGTKVHGGFQQRLELLWPKVVEFVNDALNDGAVSLGCAANKFSLSFAIAGHSQGAGIATLAALKLLTCTDFANDGGPDNRGPPRIHLYTFASPAVVMHDQLPDTHIRHFRFLLNNDWVPTEPPRPRWAQRFWWYTHSNDLAIVLDGKKNNYAASWVGADAHSAYAPLLLRLAEGDMSVL</sequence>
<dbReference type="AlphaFoldDB" id="A9V7K5"/>
<name>A9V7K5_MONBE</name>
<dbReference type="InterPro" id="IPR051218">
    <property type="entry name" value="Sec_MonoDiacylglyc_Lipase"/>
</dbReference>
<evidence type="ECO:0000313" key="4">
    <source>
        <dbReference type="Proteomes" id="UP000001357"/>
    </source>
</evidence>
<dbReference type="Pfam" id="PF01764">
    <property type="entry name" value="Lipase_3"/>
    <property type="match status" value="1"/>
</dbReference>
<dbReference type="InterPro" id="IPR029058">
    <property type="entry name" value="AB_hydrolase_fold"/>
</dbReference>